<dbReference type="EMBL" id="UGTP01000001">
    <property type="protein sequence ID" value="SUC12944.1"/>
    <property type="molecule type" value="Genomic_DNA"/>
</dbReference>
<reference evidence="2 3" key="1">
    <citation type="submission" date="2018-06" db="EMBL/GenBank/DDBJ databases">
        <authorList>
            <consortium name="Pathogen Informatics"/>
            <person name="Doyle S."/>
        </authorList>
    </citation>
    <scope>NUCLEOTIDE SEQUENCE [LARGE SCALE GENOMIC DNA]</scope>
    <source>
        <strain evidence="2 3">NCTC13043</strain>
    </source>
</reference>
<evidence type="ECO:0000256" key="1">
    <source>
        <dbReference type="SAM" id="Phobius"/>
    </source>
</evidence>
<feature type="transmembrane region" description="Helical" evidence="1">
    <location>
        <begin position="69"/>
        <end position="86"/>
    </location>
</feature>
<sequence>MKLIEYYLNIFHYVIYVYCIKYKRFLPDYSPSLNSGIIMMWLSLILVMQLLIIHSLIYKIFHISYSSDYDFYSTIFFELLVWFSVIHKEKYRLYFKEFKQLPPEIIKKWQKNTHLALLITLMFLVVSMLLLNVL</sequence>
<keyword evidence="1" id="KW-1133">Transmembrane helix</keyword>
<organism evidence="2 3">
    <name type="scientific">Prevotella pallens</name>
    <dbReference type="NCBI Taxonomy" id="60133"/>
    <lineage>
        <taxon>Bacteria</taxon>
        <taxon>Pseudomonadati</taxon>
        <taxon>Bacteroidota</taxon>
        <taxon>Bacteroidia</taxon>
        <taxon>Bacteroidales</taxon>
        <taxon>Prevotellaceae</taxon>
        <taxon>Prevotella</taxon>
    </lineage>
</organism>
<feature type="transmembrane region" description="Helical" evidence="1">
    <location>
        <begin position="115"/>
        <end position="133"/>
    </location>
</feature>
<name>A0A379F3J4_9BACT</name>
<dbReference type="Proteomes" id="UP000254235">
    <property type="component" value="Unassembled WGS sequence"/>
</dbReference>
<keyword evidence="1" id="KW-0812">Transmembrane</keyword>
<accession>A0A379F3J4</accession>
<dbReference type="AlphaFoldDB" id="A0A379F3J4"/>
<evidence type="ECO:0000313" key="3">
    <source>
        <dbReference type="Proteomes" id="UP000254235"/>
    </source>
</evidence>
<gene>
    <name evidence="2" type="ORF">NCTC13043_01564</name>
</gene>
<feature type="transmembrane region" description="Helical" evidence="1">
    <location>
        <begin position="37"/>
        <end position="57"/>
    </location>
</feature>
<evidence type="ECO:0000313" key="2">
    <source>
        <dbReference type="EMBL" id="SUC12944.1"/>
    </source>
</evidence>
<keyword evidence="1" id="KW-0472">Membrane</keyword>
<proteinExistence type="predicted"/>
<protein>
    <submittedName>
        <fullName evidence="2">Uncharacterized protein</fullName>
    </submittedName>
</protein>